<dbReference type="InterPro" id="IPR039418">
    <property type="entry name" value="LexA-like"/>
</dbReference>
<dbReference type="GO" id="GO:0003677">
    <property type="term" value="F:DNA binding"/>
    <property type="evidence" value="ECO:0007669"/>
    <property type="project" value="InterPro"/>
</dbReference>
<evidence type="ECO:0000259" key="8">
    <source>
        <dbReference type="Pfam" id="PF00717"/>
    </source>
</evidence>
<reference evidence="9 10" key="1">
    <citation type="submission" date="2018-04" db="EMBL/GenBank/DDBJ databases">
        <title>Pseudomonas sp. nov., isolated from mangrove soil.</title>
        <authorList>
            <person name="Chen C."/>
        </authorList>
    </citation>
    <scope>NUCLEOTIDE SEQUENCE [LARGE SCALE GENOMIC DNA]</scope>
    <source>
        <strain evidence="9 10">JCM 14246</strain>
    </source>
</reference>
<dbReference type="Gene3D" id="2.10.109.10">
    <property type="entry name" value="Umud Fragment, subunit A"/>
    <property type="match status" value="1"/>
</dbReference>
<dbReference type="InterPro" id="IPR036286">
    <property type="entry name" value="LexA/Signal_pep-like_sf"/>
</dbReference>
<evidence type="ECO:0000313" key="9">
    <source>
        <dbReference type="EMBL" id="PTU77311.1"/>
    </source>
</evidence>
<dbReference type="Proteomes" id="UP000244052">
    <property type="component" value="Unassembled WGS sequence"/>
</dbReference>
<dbReference type="PANTHER" id="PTHR33516:SF2">
    <property type="entry name" value="LEXA REPRESSOR-RELATED"/>
    <property type="match status" value="1"/>
</dbReference>
<protein>
    <submittedName>
        <fullName evidence="9">UV protection and mutation protein</fullName>
    </submittedName>
</protein>
<sequence>MTAILGRIRPSSVLVRMVEARVSAGFPSPADDYAETYLSLDELVNVRAPSVYLVRAGGDSLNGVGIFDGDVLVVDRAAVANKGEVVIALVDGEFTAKLLSYDANDRPVLLAANPAYPAIILQEGEQLEIWGVVTDNLHSLRRR</sequence>
<keyword evidence="2" id="KW-0227">DNA damage</keyword>
<dbReference type="GO" id="GO:0006355">
    <property type="term" value="P:regulation of DNA-templated transcription"/>
    <property type="evidence" value="ECO:0007669"/>
    <property type="project" value="InterPro"/>
</dbReference>
<dbReference type="GO" id="GO:0006281">
    <property type="term" value="P:DNA repair"/>
    <property type="evidence" value="ECO:0007669"/>
    <property type="project" value="UniProtKB-KW"/>
</dbReference>
<evidence type="ECO:0000256" key="3">
    <source>
        <dbReference type="ARBA" id="ARBA00022801"/>
    </source>
</evidence>
<dbReference type="PANTHER" id="PTHR33516">
    <property type="entry name" value="LEXA REPRESSOR"/>
    <property type="match status" value="1"/>
</dbReference>
<dbReference type="InterPro" id="IPR050077">
    <property type="entry name" value="LexA_repressor"/>
</dbReference>
<evidence type="ECO:0000256" key="5">
    <source>
        <dbReference type="ARBA" id="ARBA00023204"/>
    </source>
</evidence>
<dbReference type="AlphaFoldDB" id="A0A2T5PHY3"/>
<feature type="domain" description="Peptidase S24/S26A/S26B/S26C" evidence="8">
    <location>
        <begin position="20"/>
        <end position="133"/>
    </location>
</feature>
<keyword evidence="10" id="KW-1185">Reference proteome</keyword>
<organism evidence="9 10">
    <name type="scientific">Ectopseudomonas oleovorans</name>
    <name type="common">Pseudomonas oleovorans</name>
    <dbReference type="NCBI Taxonomy" id="301"/>
    <lineage>
        <taxon>Bacteria</taxon>
        <taxon>Pseudomonadati</taxon>
        <taxon>Pseudomonadota</taxon>
        <taxon>Gammaproteobacteria</taxon>
        <taxon>Pseudomonadales</taxon>
        <taxon>Pseudomonadaceae</taxon>
        <taxon>Ectopseudomonas</taxon>
    </lineage>
</organism>
<proteinExistence type="inferred from homology"/>
<dbReference type="GO" id="GO:0016787">
    <property type="term" value="F:hydrolase activity"/>
    <property type="evidence" value="ECO:0007669"/>
    <property type="project" value="UniProtKB-KW"/>
</dbReference>
<dbReference type="Pfam" id="PF00717">
    <property type="entry name" value="Peptidase_S24"/>
    <property type="match status" value="1"/>
</dbReference>
<keyword evidence="6" id="KW-0742">SOS response</keyword>
<dbReference type="GO" id="GO:0009432">
    <property type="term" value="P:SOS response"/>
    <property type="evidence" value="ECO:0007669"/>
    <property type="project" value="UniProtKB-KW"/>
</dbReference>
<dbReference type="NCBIfam" id="NF007621">
    <property type="entry name" value="PRK10276.1"/>
    <property type="match status" value="1"/>
</dbReference>
<keyword evidence="5" id="KW-0234">DNA repair</keyword>
<comment type="caution">
    <text evidence="9">The sequence shown here is derived from an EMBL/GenBank/DDBJ whole genome shotgun (WGS) entry which is preliminary data.</text>
</comment>
<evidence type="ECO:0000256" key="7">
    <source>
        <dbReference type="RuleBase" id="RU003991"/>
    </source>
</evidence>
<evidence type="ECO:0000313" key="10">
    <source>
        <dbReference type="Proteomes" id="UP000244052"/>
    </source>
</evidence>
<dbReference type="InterPro" id="IPR006197">
    <property type="entry name" value="Peptidase_S24_LexA"/>
</dbReference>
<dbReference type="InterPro" id="IPR015927">
    <property type="entry name" value="Peptidase_S24_S26A/B/C"/>
</dbReference>
<evidence type="ECO:0000256" key="6">
    <source>
        <dbReference type="ARBA" id="ARBA00023236"/>
    </source>
</evidence>
<keyword evidence="3 7" id="KW-0378">Hydrolase</keyword>
<gene>
    <name evidence="9" type="ORF">DBO86_20200</name>
</gene>
<comment type="similarity">
    <text evidence="1 7">Belongs to the peptidase S24 family.</text>
</comment>
<dbReference type="CDD" id="cd06529">
    <property type="entry name" value="S24_LexA-like"/>
    <property type="match status" value="1"/>
</dbReference>
<evidence type="ECO:0000256" key="2">
    <source>
        <dbReference type="ARBA" id="ARBA00022763"/>
    </source>
</evidence>
<evidence type="ECO:0000256" key="4">
    <source>
        <dbReference type="ARBA" id="ARBA00022813"/>
    </source>
</evidence>
<dbReference type="PRINTS" id="PR00726">
    <property type="entry name" value="LEXASERPTASE"/>
</dbReference>
<name>A0A2T5PHY3_ECTOL</name>
<evidence type="ECO:0000256" key="1">
    <source>
        <dbReference type="ARBA" id="ARBA00007484"/>
    </source>
</evidence>
<keyword evidence="4 7" id="KW-0068">Autocatalytic cleavage</keyword>
<dbReference type="EMBL" id="QASO01000119">
    <property type="protein sequence ID" value="PTU77311.1"/>
    <property type="molecule type" value="Genomic_DNA"/>
</dbReference>
<dbReference type="SUPFAM" id="SSF51306">
    <property type="entry name" value="LexA/Signal peptidase"/>
    <property type="match status" value="1"/>
</dbReference>
<dbReference type="RefSeq" id="WP_108234653.1">
    <property type="nucleotide sequence ID" value="NZ_QASO01000119.1"/>
</dbReference>
<accession>A0A2T5PHY3</accession>